<evidence type="ECO:0000313" key="3">
    <source>
        <dbReference type="EMBL" id="ANY65162.1"/>
    </source>
</evidence>
<evidence type="ECO:0000256" key="1">
    <source>
        <dbReference type="ARBA" id="ARBA00022729"/>
    </source>
</evidence>
<dbReference type="InterPro" id="IPR010611">
    <property type="entry name" value="3D_dom"/>
</dbReference>
<reference evidence="3" key="1">
    <citation type="submission" date="2016-08" db="EMBL/GenBank/DDBJ databases">
        <title>Complete Genome Seqeunce of Paenibacillus sp. BIHB 4019 from tea rhizoplane.</title>
        <authorList>
            <person name="Thakur R."/>
            <person name="Swarnkar M.K."/>
            <person name="Gulati A."/>
        </authorList>
    </citation>
    <scope>NUCLEOTIDE SEQUENCE [LARGE SCALE GENOMIC DNA]</scope>
    <source>
        <strain evidence="3">BIHB4019</strain>
    </source>
</reference>
<dbReference type="PANTHER" id="PTHR39160">
    <property type="entry name" value="CELL WALL-BINDING PROTEIN YOCH"/>
    <property type="match status" value="1"/>
</dbReference>
<dbReference type="CDD" id="cd22786">
    <property type="entry name" value="DPBB_YuiC-like"/>
    <property type="match status" value="1"/>
</dbReference>
<dbReference type="GO" id="GO:0004553">
    <property type="term" value="F:hydrolase activity, hydrolyzing O-glycosyl compounds"/>
    <property type="evidence" value="ECO:0007669"/>
    <property type="project" value="InterPro"/>
</dbReference>
<sequence length="211" mass="22797">MVTSFFQYKKMLLAIAALVLLAICFKPFPGKTINQAAPLQHMPVVVAPDSVKLTAALAQEDRTETVKQQLAPQKPAYDKVKVVATGYTAGVESTGKRPGHPSYGITYSGVKVRRDMVSTIAADPKLFPIGSLLYIPGYGYGVVADTGSAIKGSRIDLYFETTADVFKQWGKRTVEVEVIRKGSGKLSQAWLNKINKAAEAGKGLPEAYLES</sequence>
<organism evidence="3">
    <name type="scientific">Paenibacillus sp. BIHB 4019</name>
    <dbReference type="NCBI Taxonomy" id="1870819"/>
    <lineage>
        <taxon>Bacteria</taxon>
        <taxon>Bacillati</taxon>
        <taxon>Bacillota</taxon>
        <taxon>Bacilli</taxon>
        <taxon>Bacillales</taxon>
        <taxon>Paenibacillaceae</taxon>
        <taxon>Paenibacillus</taxon>
    </lineage>
</organism>
<name>A0A1B2DBS9_9BACL</name>
<dbReference type="RefSeq" id="WP_099516582.1">
    <property type="nucleotide sequence ID" value="NZ_CP016808.1"/>
</dbReference>
<dbReference type="GO" id="GO:0019867">
    <property type="term" value="C:outer membrane"/>
    <property type="evidence" value="ECO:0007669"/>
    <property type="project" value="InterPro"/>
</dbReference>
<dbReference type="Pfam" id="PF06725">
    <property type="entry name" value="3D"/>
    <property type="match status" value="1"/>
</dbReference>
<dbReference type="InterPro" id="IPR051933">
    <property type="entry name" value="Resuscitation_pf_RpfB"/>
</dbReference>
<accession>A0A1B2DBS9</accession>
<dbReference type="SUPFAM" id="SSF50685">
    <property type="entry name" value="Barwin-like endoglucanases"/>
    <property type="match status" value="1"/>
</dbReference>
<dbReference type="InterPro" id="IPR036908">
    <property type="entry name" value="RlpA-like_sf"/>
</dbReference>
<dbReference type="PANTHER" id="PTHR39160:SF4">
    <property type="entry name" value="RESUSCITATION-PROMOTING FACTOR RPFB"/>
    <property type="match status" value="1"/>
</dbReference>
<dbReference type="GO" id="GO:0009254">
    <property type="term" value="P:peptidoglycan turnover"/>
    <property type="evidence" value="ECO:0007669"/>
    <property type="project" value="InterPro"/>
</dbReference>
<dbReference type="EMBL" id="CP016808">
    <property type="protein sequence ID" value="ANY65162.1"/>
    <property type="molecule type" value="Genomic_DNA"/>
</dbReference>
<keyword evidence="1" id="KW-0732">Signal</keyword>
<gene>
    <name evidence="3" type="ORF">BBD42_00705</name>
</gene>
<dbReference type="Gene3D" id="2.40.40.10">
    <property type="entry name" value="RlpA-like domain"/>
    <property type="match status" value="1"/>
</dbReference>
<dbReference type="AlphaFoldDB" id="A0A1B2DBS9"/>
<protein>
    <recommendedName>
        <fullName evidence="2">3D domain-containing protein</fullName>
    </recommendedName>
</protein>
<evidence type="ECO:0000259" key="2">
    <source>
        <dbReference type="Pfam" id="PF06725"/>
    </source>
</evidence>
<feature type="domain" description="3D" evidence="2">
    <location>
        <begin position="118"/>
        <end position="179"/>
    </location>
</feature>
<proteinExistence type="predicted"/>